<sequence>MRVLFFLRILIIFSYYFVSINCSYSQENIIKTGDEWFFYDKAESPSENWYKDNVIDHRWSTGITPLGYGDSAIKTEISYGTDSINKIITSYFKKTFYLDDPFKFILYKLNIKKDDGIVVYLNNNEIARIDMPNGKINHNSLATGLIVKGEMEKVIHTIVLSPEDFITGKNTISASVHKATASSVDCIFNIELIGDNNPQLLPQLFKKATLKNMRINSKVNELVSKLEIEKKDLQIELIEQKKGNLKTYLLITGFLFLTTLSVLVFFLFKIRKKEKKLFQNIYDLKEKNKDKDRELMQTSINHYNNQQYLKELKKELEKNISLDAKSMKNKIENIINKLDFNIDYSDSWDNLKYHFNAIHSGFFDKLTKLHPTLSDTEVRHCVFMKLHLQTKEIANILNIDPRSVQASRYRIKKKMNLNESDDLKEYLKSI</sequence>
<comment type="caution">
    <text evidence="4">The sequence shown here is derived from an EMBL/GenBank/DDBJ whole genome shotgun (WGS) entry which is preliminary data.</text>
</comment>
<dbReference type="InterPro" id="IPR000792">
    <property type="entry name" value="Tscrpt_reg_LuxR_C"/>
</dbReference>
<feature type="transmembrane region" description="Helical" evidence="2">
    <location>
        <begin position="248"/>
        <end position="268"/>
    </location>
</feature>
<organism evidence="4 5">
    <name type="scientific">Gramella jeungdoensis</name>
    <dbReference type="NCBI Taxonomy" id="708091"/>
    <lineage>
        <taxon>Bacteria</taxon>
        <taxon>Pseudomonadati</taxon>
        <taxon>Bacteroidota</taxon>
        <taxon>Flavobacteriia</taxon>
        <taxon>Flavobacteriales</taxon>
        <taxon>Flavobacteriaceae</taxon>
        <taxon>Christiangramia</taxon>
    </lineage>
</organism>
<accession>A0A4Y8AY90</accession>
<name>A0A4Y8AY90_9FLAO</name>
<dbReference type="InterPro" id="IPR036388">
    <property type="entry name" value="WH-like_DNA-bd_sf"/>
</dbReference>
<feature type="coiled-coil region" evidence="1">
    <location>
        <begin position="216"/>
        <end position="243"/>
    </location>
</feature>
<evidence type="ECO:0000313" key="4">
    <source>
        <dbReference type="EMBL" id="TEW76904.1"/>
    </source>
</evidence>
<dbReference type="Pfam" id="PF00196">
    <property type="entry name" value="GerE"/>
    <property type="match status" value="1"/>
</dbReference>
<dbReference type="RefSeq" id="WP_134246913.1">
    <property type="nucleotide sequence ID" value="NZ_SNQI01000001.1"/>
</dbReference>
<reference evidence="4 5" key="1">
    <citation type="journal article" date="2011" name="J. Microbiol.">
        <title>Gramella jeungdoensis sp. nov., isolated from a solar saltern in Korea.</title>
        <authorList>
            <person name="Joung Y."/>
            <person name="Kim H."/>
            <person name="Jang T."/>
            <person name="Ahn T.S."/>
            <person name="Joh K."/>
        </authorList>
    </citation>
    <scope>NUCLEOTIDE SEQUENCE [LARGE SCALE GENOMIC DNA]</scope>
    <source>
        <strain evidence="4 5">KCTC 23123</strain>
    </source>
</reference>
<keyword evidence="2" id="KW-1133">Transmembrane helix</keyword>
<dbReference type="InterPro" id="IPR016032">
    <property type="entry name" value="Sig_transdc_resp-reg_C-effctor"/>
</dbReference>
<dbReference type="GO" id="GO:0003677">
    <property type="term" value="F:DNA binding"/>
    <property type="evidence" value="ECO:0007669"/>
    <property type="project" value="InterPro"/>
</dbReference>
<keyword evidence="2" id="KW-0472">Membrane</keyword>
<evidence type="ECO:0000313" key="5">
    <source>
        <dbReference type="Proteomes" id="UP000298517"/>
    </source>
</evidence>
<dbReference type="SUPFAM" id="SSF46894">
    <property type="entry name" value="C-terminal effector domain of the bipartite response regulators"/>
    <property type="match status" value="1"/>
</dbReference>
<protein>
    <recommendedName>
        <fullName evidence="3">HTH luxR-type domain-containing protein</fullName>
    </recommendedName>
</protein>
<keyword evidence="2" id="KW-0812">Transmembrane</keyword>
<dbReference type="Gene3D" id="1.10.10.10">
    <property type="entry name" value="Winged helix-like DNA-binding domain superfamily/Winged helix DNA-binding domain"/>
    <property type="match status" value="1"/>
</dbReference>
<evidence type="ECO:0000256" key="1">
    <source>
        <dbReference type="SAM" id="Coils"/>
    </source>
</evidence>
<feature type="domain" description="HTH luxR-type" evidence="3">
    <location>
        <begin position="389"/>
        <end position="420"/>
    </location>
</feature>
<keyword evidence="5" id="KW-1185">Reference proteome</keyword>
<dbReference type="Gene3D" id="2.60.120.260">
    <property type="entry name" value="Galactose-binding domain-like"/>
    <property type="match status" value="1"/>
</dbReference>
<proteinExistence type="predicted"/>
<evidence type="ECO:0000259" key="3">
    <source>
        <dbReference type="Pfam" id="PF00196"/>
    </source>
</evidence>
<dbReference type="EMBL" id="SNQI01000001">
    <property type="protein sequence ID" value="TEW76904.1"/>
    <property type="molecule type" value="Genomic_DNA"/>
</dbReference>
<evidence type="ECO:0000256" key="2">
    <source>
        <dbReference type="SAM" id="Phobius"/>
    </source>
</evidence>
<dbReference type="Proteomes" id="UP000298517">
    <property type="component" value="Unassembled WGS sequence"/>
</dbReference>
<dbReference type="GO" id="GO:0006355">
    <property type="term" value="P:regulation of DNA-templated transcription"/>
    <property type="evidence" value="ECO:0007669"/>
    <property type="project" value="InterPro"/>
</dbReference>
<gene>
    <name evidence="4" type="ORF">E2488_03390</name>
</gene>
<dbReference type="AlphaFoldDB" id="A0A4Y8AY90"/>
<dbReference type="OrthoDB" id="1090267at2"/>
<keyword evidence="1" id="KW-0175">Coiled coil</keyword>